<reference evidence="3 5" key="1">
    <citation type="journal article" date="2012" name="Nature">
        <title>Algal genomes reveal evolutionary mosaicism and the fate of nucleomorphs.</title>
        <authorList>
            <consortium name="DOE Joint Genome Institute"/>
            <person name="Curtis B.A."/>
            <person name="Tanifuji G."/>
            <person name="Burki F."/>
            <person name="Gruber A."/>
            <person name="Irimia M."/>
            <person name="Maruyama S."/>
            <person name="Arias M.C."/>
            <person name="Ball S.G."/>
            <person name="Gile G.H."/>
            <person name="Hirakawa Y."/>
            <person name="Hopkins J.F."/>
            <person name="Kuo A."/>
            <person name="Rensing S.A."/>
            <person name="Schmutz J."/>
            <person name="Symeonidi A."/>
            <person name="Elias M."/>
            <person name="Eveleigh R.J."/>
            <person name="Herman E.K."/>
            <person name="Klute M.J."/>
            <person name="Nakayama T."/>
            <person name="Obornik M."/>
            <person name="Reyes-Prieto A."/>
            <person name="Armbrust E.V."/>
            <person name="Aves S.J."/>
            <person name="Beiko R.G."/>
            <person name="Coutinho P."/>
            <person name="Dacks J.B."/>
            <person name="Durnford D.G."/>
            <person name="Fast N.M."/>
            <person name="Green B.R."/>
            <person name="Grisdale C.J."/>
            <person name="Hempel F."/>
            <person name="Henrissat B."/>
            <person name="Hoppner M.P."/>
            <person name="Ishida K."/>
            <person name="Kim E."/>
            <person name="Koreny L."/>
            <person name="Kroth P.G."/>
            <person name="Liu Y."/>
            <person name="Malik S.B."/>
            <person name="Maier U.G."/>
            <person name="McRose D."/>
            <person name="Mock T."/>
            <person name="Neilson J.A."/>
            <person name="Onodera N.T."/>
            <person name="Poole A.M."/>
            <person name="Pritham E.J."/>
            <person name="Richards T.A."/>
            <person name="Rocap G."/>
            <person name="Roy S.W."/>
            <person name="Sarai C."/>
            <person name="Schaack S."/>
            <person name="Shirato S."/>
            <person name="Slamovits C.H."/>
            <person name="Spencer D.F."/>
            <person name="Suzuki S."/>
            <person name="Worden A.Z."/>
            <person name="Zauner S."/>
            <person name="Barry K."/>
            <person name="Bell C."/>
            <person name="Bharti A.K."/>
            <person name="Crow J.A."/>
            <person name="Grimwood J."/>
            <person name="Kramer R."/>
            <person name="Lindquist E."/>
            <person name="Lucas S."/>
            <person name="Salamov A."/>
            <person name="McFadden G.I."/>
            <person name="Lane C.E."/>
            <person name="Keeling P.J."/>
            <person name="Gray M.W."/>
            <person name="Grigoriev I.V."/>
            <person name="Archibald J.M."/>
        </authorList>
    </citation>
    <scope>NUCLEOTIDE SEQUENCE</scope>
    <source>
        <strain evidence="3 5">CCMP2712</strain>
    </source>
</reference>
<dbReference type="InterPro" id="IPR036034">
    <property type="entry name" value="PDZ_sf"/>
</dbReference>
<dbReference type="SMART" id="SM00228">
    <property type="entry name" value="PDZ"/>
    <property type="match status" value="1"/>
</dbReference>
<dbReference type="HOGENOM" id="CLU_954551_0_0_1"/>
<dbReference type="InterPro" id="IPR001478">
    <property type="entry name" value="PDZ"/>
</dbReference>
<name>L1JS56_GUITC</name>
<sequence length="292" mass="33685">MYQPMGMRRSQETTTMGNRAGVGLLFMMTPESPPKIMVKEIVQGGSAWRNGQIKPGDVIVQVGNTNVQNQPLSQLRELILGEQGTWITLGFQRGSTGEFYETSMIRGTQDFLDKHASMPMMSSISREAQHHMQSNQPMHSSNLQAQQQANEMMARKPMQYSSREQEEYDRMRTVLNSSQTENVILRSNLKNHDLQNDRNGEELRGYREALERKEEENRRLKLEEDRAKQEMLADLKRRYDRERNRITQAIERNQHVSHSLSSLLTQLLSLERDLQSLSHKSSHFKPHASGST</sequence>
<dbReference type="PROSITE" id="PS50106">
    <property type="entry name" value="PDZ"/>
    <property type="match status" value="1"/>
</dbReference>
<dbReference type="EMBL" id="JH992975">
    <property type="protein sequence ID" value="EKX51386.1"/>
    <property type="molecule type" value="Genomic_DNA"/>
</dbReference>
<keyword evidence="5" id="KW-1185">Reference proteome</keyword>
<gene>
    <name evidence="3" type="ORF">GUITHDRAFT_102656</name>
</gene>
<evidence type="ECO:0000313" key="3">
    <source>
        <dbReference type="EMBL" id="EKX51386.1"/>
    </source>
</evidence>
<evidence type="ECO:0000313" key="5">
    <source>
        <dbReference type="Proteomes" id="UP000011087"/>
    </source>
</evidence>
<dbReference type="Pfam" id="PF17820">
    <property type="entry name" value="PDZ_6"/>
    <property type="match status" value="1"/>
</dbReference>
<protein>
    <recommendedName>
        <fullName evidence="2">PDZ domain-containing protein</fullName>
    </recommendedName>
</protein>
<feature type="domain" description="PDZ" evidence="2">
    <location>
        <begin position="4"/>
        <end position="79"/>
    </location>
</feature>
<dbReference type="EnsemblProtists" id="EKX51386">
    <property type="protein sequence ID" value="EKX51386"/>
    <property type="gene ID" value="GUITHDRAFT_102656"/>
</dbReference>
<evidence type="ECO:0000313" key="4">
    <source>
        <dbReference type="EnsemblProtists" id="EKX51386"/>
    </source>
</evidence>
<proteinExistence type="predicted"/>
<accession>L1JS56</accession>
<keyword evidence="1" id="KW-0175">Coiled coil</keyword>
<dbReference type="SUPFAM" id="SSF50156">
    <property type="entry name" value="PDZ domain-like"/>
    <property type="match status" value="1"/>
</dbReference>
<dbReference type="Proteomes" id="UP000011087">
    <property type="component" value="Unassembled WGS sequence"/>
</dbReference>
<dbReference type="Gene3D" id="2.30.42.10">
    <property type="match status" value="1"/>
</dbReference>
<feature type="coiled-coil region" evidence="1">
    <location>
        <begin position="196"/>
        <end position="280"/>
    </location>
</feature>
<evidence type="ECO:0000259" key="2">
    <source>
        <dbReference type="PROSITE" id="PS50106"/>
    </source>
</evidence>
<organism evidence="3">
    <name type="scientific">Guillardia theta (strain CCMP2712)</name>
    <name type="common">Cryptophyte</name>
    <dbReference type="NCBI Taxonomy" id="905079"/>
    <lineage>
        <taxon>Eukaryota</taxon>
        <taxon>Cryptophyceae</taxon>
        <taxon>Pyrenomonadales</taxon>
        <taxon>Geminigeraceae</taxon>
        <taxon>Guillardia</taxon>
    </lineage>
</organism>
<dbReference type="PaxDb" id="55529-EKX51386"/>
<reference evidence="4" key="3">
    <citation type="submission" date="2015-06" db="UniProtKB">
        <authorList>
            <consortium name="EnsemblProtists"/>
        </authorList>
    </citation>
    <scope>IDENTIFICATION</scope>
</reference>
<dbReference type="InterPro" id="IPR041489">
    <property type="entry name" value="PDZ_6"/>
</dbReference>
<dbReference type="KEGG" id="gtt:GUITHDRAFT_102656"/>
<dbReference type="AlphaFoldDB" id="L1JS56"/>
<reference evidence="5" key="2">
    <citation type="submission" date="2012-11" db="EMBL/GenBank/DDBJ databases">
        <authorList>
            <person name="Kuo A."/>
            <person name="Curtis B.A."/>
            <person name="Tanifuji G."/>
            <person name="Burki F."/>
            <person name="Gruber A."/>
            <person name="Irimia M."/>
            <person name="Maruyama S."/>
            <person name="Arias M.C."/>
            <person name="Ball S.G."/>
            <person name="Gile G.H."/>
            <person name="Hirakawa Y."/>
            <person name="Hopkins J.F."/>
            <person name="Rensing S.A."/>
            <person name="Schmutz J."/>
            <person name="Symeonidi A."/>
            <person name="Elias M."/>
            <person name="Eveleigh R.J."/>
            <person name="Herman E.K."/>
            <person name="Klute M.J."/>
            <person name="Nakayama T."/>
            <person name="Obornik M."/>
            <person name="Reyes-Prieto A."/>
            <person name="Armbrust E.V."/>
            <person name="Aves S.J."/>
            <person name="Beiko R.G."/>
            <person name="Coutinho P."/>
            <person name="Dacks J.B."/>
            <person name="Durnford D.G."/>
            <person name="Fast N.M."/>
            <person name="Green B.R."/>
            <person name="Grisdale C."/>
            <person name="Hempe F."/>
            <person name="Henrissat B."/>
            <person name="Hoppner M.P."/>
            <person name="Ishida K.-I."/>
            <person name="Kim E."/>
            <person name="Koreny L."/>
            <person name="Kroth P.G."/>
            <person name="Liu Y."/>
            <person name="Malik S.-B."/>
            <person name="Maier U.G."/>
            <person name="McRose D."/>
            <person name="Mock T."/>
            <person name="Neilson J.A."/>
            <person name="Onodera N.T."/>
            <person name="Poole A.M."/>
            <person name="Pritham E.J."/>
            <person name="Richards T.A."/>
            <person name="Rocap G."/>
            <person name="Roy S.W."/>
            <person name="Sarai C."/>
            <person name="Schaack S."/>
            <person name="Shirato S."/>
            <person name="Slamovits C.H."/>
            <person name="Spencer D.F."/>
            <person name="Suzuki S."/>
            <person name="Worden A.Z."/>
            <person name="Zauner S."/>
            <person name="Barry K."/>
            <person name="Bell C."/>
            <person name="Bharti A.K."/>
            <person name="Crow J.A."/>
            <person name="Grimwood J."/>
            <person name="Kramer R."/>
            <person name="Lindquist E."/>
            <person name="Lucas S."/>
            <person name="Salamov A."/>
            <person name="McFadden G.I."/>
            <person name="Lane C.E."/>
            <person name="Keeling P.J."/>
            <person name="Gray M.W."/>
            <person name="Grigoriev I.V."/>
            <person name="Archibald J.M."/>
        </authorList>
    </citation>
    <scope>NUCLEOTIDE SEQUENCE</scope>
    <source>
        <strain evidence="5">CCMP2712</strain>
    </source>
</reference>
<evidence type="ECO:0000256" key="1">
    <source>
        <dbReference type="SAM" id="Coils"/>
    </source>
</evidence>
<dbReference type="GeneID" id="17308150"/>
<dbReference type="RefSeq" id="XP_005838366.1">
    <property type="nucleotide sequence ID" value="XM_005838309.1"/>
</dbReference>
<dbReference type="OrthoDB" id="9900486at2759"/>